<evidence type="ECO:0000313" key="2">
    <source>
        <dbReference type="Proteomes" id="UP000634139"/>
    </source>
</evidence>
<dbReference type="EMBL" id="BMZD01000002">
    <property type="protein sequence ID" value="GGZ93359.1"/>
    <property type="molecule type" value="Genomic_DNA"/>
</dbReference>
<reference evidence="1" key="1">
    <citation type="journal article" date="2014" name="Int. J. Syst. Evol. Microbiol.">
        <title>Complete genome sequence of Corynebacterium casei LMG S-19264T (=DSM 44701T), isolated from a smear-ripened cheese.</title>
        <authorList>
            <consortium name="US DOE Joint Genome Institute (JGI-PGF)"/>
            <person name="Walter F."/>
            <person name="Albersmeier A."/>
            <person name="Kalinowski J."/>
            <person name="Ruckert C."/>
        </authorList>
    </citation>
    <scope>NUCLEOTIDE SEQUENCE</scope>
    <source>
        <strain evidence="1">KCTC 32422</strain>
    </source>
</reference>
<keyword evidence="2" id="KW-1185">Reference proteome</keyword>
<dbReference type="Proteomes" id="UP000634139">
    <property type="component" value="Unassembled WGS sequence"/>
</dbReference>
<sequence>MLDDKNSCCQYITPFDIGKTDPGRPSNKRPLANAPKGEPYSANIYYYWYHFLILYVRHRNAAKAAPSPNTAEILIDFGIVAEEGFEDWWKRKGRWLFSDMFETEAKPTTNLTREQIADLKDGIAFFFPFDGNLPDMLKQAEQAFKAARLTYYDRRPDMRRKYELATRHYDLEGLYNKLIIYDAVMKAPLTDSFEKIFLTIHSDLILQRSLKHMNSKDISNFMTEHFDGACRLIYHLARGKFPVYAKPQGKYNPRK</sequence>
<proteinExistence type="predicted"/>
<gene>
    <name evidence="1" type="ORF">GCM10011617_11480</name>
</gene>
<comment type="caution">
    <text evidence="1">The sequence shown here is derived from an EMBL/GenBank/DDBJ whole genome shotgun (WGS) entry which is preliminary data.</text>
</comment>
<dbReference type="AlphaFoldDB" id="A0A918RDY6"/>
<organism evidence="1 2">
    <name type="scientific">Novosphingobium arvoryzae</name>
    <dbReference type="NCBI Taxonomy" id="1256514"/>
    <lineage>
        <taxon>Bacteria</taxon>
        <taxon>Pseudomonadati</taxon>
        <taxon>Pseudomonadota</taxon>
        <taxon>Alphaproteobacteria</taxon>
        <taxon>Sphingomonadales</taxon>
        <taxon>Sphingomonadaceae</taxon>
        <taxon>Novosphingobium</taxon>
    </lineage>
</organism>
<evidence type="ECO:0000313" key="1">
    <source>
        <dbReference type="EMBL" id="GGZ93359.1"/>
    </source>
</evidence>
<name>A0A918RDY6_9SPHN</name>
<protein>
    <submittedName>
        <fullName evidence="1">Uncharacterized protein</fullName>
    </submittedName>
</protein>
<accession>A0A918RDY6</accession>
<reference evidence="1" key="2">
    <citation type="submission" date="2020-09" db="EMBL/GenBank/DDBJ databases">
        <authorList>
            <person name="Sun Q."/>
            <person name="Kim S."/>
        </authorList>
    </citation>
    <scope>NUCLEOTIDE SEQUENCE</scope>
    <source>
        <strain evidence="1">KCTC 32422</strain>
    </source>
</reference>
<dbReference type="RefSeq" id="WP_189539464.1">
    <property type="nucleotide sequence ID" value="NZ_BMZD01000002.1"/>
</dbReference>